<dbReference type="EMBL" id="CAJVQC010148811">
    <property type="protein sequence ID" value="CAG8845898.1"/>
    <property type="molecule type" value="Genomic_DNA"/>
</dbReference>
<proteinExistence type="predicted"/>
<accession>A0ACA9SRV8</accession>
<evidence type="ECO:0000313" key="1">
    <source>
        <dbReference type="EMBL" id="CAG8845898.1"/>
    </source>
</evidence>
<comment type="caution">
    <text evidence="1">The sequence shown here is derived from an EMBL/GenBank/DDBJ whole genome shotgun (WGS) entry which is preliminary data.</text>
</comment>
<feature type="non-terminal residue" evidence="1">
    <location>
        <position position="88"/>
    </location>
</feature>
<name>A0ACA9SRV8_9GLOM</name>
<protein>
    <submittedName>
        <fullName evidence="1">23607_t:CDS:1</fullName>
    </submittedName>
</protein>
<sequence length="88" mass="10509">IRIMMFNYLHNLSPYQSYQRLEEGRPESSRAASYTNEKAEDLTTNVDFEEIDRLDSWYYLLLGKSIIAIAWFLIMFVIIWTTGFRESE</sequence>
<dbReference type="Proteomes" id="UP000789920">
    <property type="component" value="Unassembled WGS sequence"/>
</dbReference>
<gene>
    <name evidence="1" type="ORF">RPERSI_LOCUS33870</name>
</gene>
<reference evidence="1" key="1">
    <citation type="submission" date="2021-06" db="EMBL/GenBank/DDBJ databases">
        <authorList>
            <person name="Kallberg Y."/>
            <person name="Tangrot J."/>
            <person name="Rosling A."/>
        </authorList>
    </citation>
    <scope>NUCLEOTIDE SEQUENCE</scope>
    <source>
        <strain evidence="1">MA461A</strain>
    </source>
</reference>
<organism evidence="1 2">
    <name type="scientific">Racocetra persica</name>
    <dbReference type="NCBI Taxonomy" id="160502"/>
    <lineage>
        <taxon>Eukaryota</taxon>
        <taxon>Fungi</taxon>
        <taxon>Fungi incertae sedis</taxon>
        <taxon>Mucoromycota</taxon>
        <taxon>Glomeromycotina</taxon>
        <taxon>Glomeromycetes</taxon>
        <taxon>Diversisporales</taxon>
        <taxon>Gigasporaceae</taxon>
        <taxon>Racocetra</taxon>
    </lineage>
</organism>
<keyword evidence="2" id="KW-1185">Reference proteome</keyword>
<feature type="non-terminal residue" evidence="1">
    <location>
        <position position="1"/>
    </location>
</feature>
<evidence type="ECO:0000313" key="2">
    <source>
        <dbReference type="Proteomes" id="UP000789920"/>
    </source>
</evidence>